<comment type="caution">
    <text evidence="1">The sequence shown here is derived from an EMBL/GenBank/DDBJ whole genome shotgun (WGS) entry which is preliminary data.</text>
</comment>
<name>A0A0W8FE82_9ZZZZ</name>
<reference evidence="1" key="1">
    <citation type="journal article" date="2015" name="Proc. Natl. Acad. Sci. U.S.A.">
        <title>Networks of energetic and metabolic interactions define dynamics in microbial communities.</title>
        <authorList>
            <person name="Embree M."/>
            <person name="Liu J.K."/>
            <person name="Al-Bassam M.M."/>
            <person name="Zengler K."/>
        </authorList>
    </citation>
    <scope>NUCLEOTIDE SEQUENCE</scope>
</reference>
<organism evidence="1">
    <name type="scientific">hydrocarbon metagenome</name>
    <dbReference type="NCBI Taxonomy" id="938273"/>
    <lineage>
        <taxon>unclassified sequences</taxon>
        <taxon>metagenomes</taxon>
        <taxon>ecological metagenomes</taxon>
    </lineage>
</organism>
<evidence type="ECO:0000313" key="1">
    <source>
        <dbReference type="EMBL" id="KUG18946.1"/>
    </source>
</evidence>
<gene>
    <name evidence="1" type="ORF">ASZ90_011342</name>
</gene>
<proteinExistence type="predicted"/>
<dbReference type="EMBL" id="LNQE01001345">
    <property type="protein sequence ID" value="KUG18946.1"/>
    <property type="molecule type" value="Genomic_DNA"/>
</dbReference>
<dbReference type="AlphaFoldDB" id="A0A0W8FE82"/>
<protein>
    <submittedName>
        <fullName evidence="1">Uncharacterized protein</fullName>
    </submittedName>
</protein>
<accession>A0A0W8FE82</accession>
<sequence>MPAVSGTGHGYSSIVPAGDLGLMLVSPHARLPIAYPPG</sequence>